<evidence type="ECO:0000313" key="1">
    <source>
        <dbReference type="EMBL" id="KAK2769535.1"/>
    </source>
</evidence>
<protein>
    <submittedName>
        <fullName evidence="1">Uncharacterized protein</fullName>
    </submittedName>
</protein>
<proteinExistence type="predicted"/>
<accession>A0AAE0D9D1</accession>
<name>A0AAE0D9D1_COLKA</name>
<comment type="caution">
    <text evidence="1">The sequence shown here is derived from an EMBL/GenBank/DDBJ whole genome shotgun (WGS) entry which is preliminary data.</text>
</comment>
<organism evidence="1 2">
    <name type="scientific">Colletotrichum kahawae</name>
    <name type="common">Coffee berry disease fungus</name>
    <dbReference type="NCBI Taxonomy" id="34407"/>
    <lineage>
        <taxon>Eukaryota</taxon>
        <taxon>Fungi</taxon>
        <taxon>Dikarya</taxon>
        <taxon>Ascomycota</taxon>
        <taxon>Pezizomycotina</taxon>
        <taxon>Sordariomycetes</taxon>
        <taxon>Hypocreomycetidae</taxon>
        <taxon>Glomerellales</taxon>
        <taxon>Glomerellaceae</taxon>
        <taxon>Colletotrichum</taxon>
        <taxon>Colletotrichum gloeosporioides species complex</taxon>
    </lineage>
</organism>
<evidence type="ECO:0000313" key="2">
    <source>
        <dbReference type="Proteomes" id="UP001281614"/>
    </source>
</evidence>
<keyword evidence="2" id="KW-1185">Reference proteome</keyword>
<dbReference type="EMBL" id="VYYT01000110">
    <property type="protein sequence ID" value="KAK2769535.1"/>
    <property type="molecule type" value="Genomic_DNA"/>
</dbReference>
<sequence>MRLKWLRYHLRRYPSNPRPLPHLLGQRGVQADKPAPTLPVFLTIDCATPPLEDSSVTVNRRTRLRIVQPCLQAKPSELQTQSTVYCQLEQSHAQASWSPKQPSPATDGRGAAGHDALKLDLHAQSMLPENNLKAFIRESWRQSSAAPMQLPDYWTSGKRFRQHGSRCLLASPGPAQWVRCFWLLSFPKLVGGPRNYFPG</sequence>
<reference evidence="1" key="1">
    <citation type="submission" date="2023-02" db="EMBL/GenBank/DDBJ databases">
        <title>Colletotrichum kahawae CIFC_Que2 genome sequencing and assembly.</title>
        <authorList>
            <person name="Baroncelli R."/>
        </authorList>
    </citation>
    <scope>NUCLEOTIDE SEQUENCE</scope>
    <source>
        <strain evidence="1">CIFC_Que2</strain>
    </source>
</reference>
<dbReference type="AlphaFoldDB" id="A0AAE0D9D1"/>
<gene>
    <name evidence="1" type="ORF">CKAH01_15154</name>
</gene>
<dbReference type="Proteomes" id="UP001281614">
    <property type="component" value="Unassembled WGS sequence"/>
</dbReference>